<comment type="caution">
    <text evidence="1">The sequence shown here is derived from an EMBL/GenBank/DDBJ whole genome shotgun (WGS) entry which is preliminary data.</text>
</comment>
<dbReference type="PROSITE" id="PS51257">
    <property type="entry name" value="PROKAR_LIPOPROTEIN"/>
    <property type="match status" value="1"/>
</dbReference>
<reference evidence="1" key="1">
    <citation type="journal article" date="2015" name="Nature">
        <title>Complex archaea that bridge the gap between prokaryotes and eukaryotes.</title>
        <authorList>
            <person name="Spang A."/>
            <person name="Saw J.H."/>
            <person name="Jorgensen S.L."/>
            <person name="Zaremba-Niedzwiedzka K."/>
            <person name="Martijn J."/>
            <person name="Lind A.E."/>
            <person name="van Eijk R."/>
            <person name="Schleper C."/>
            <person name="Guy L."/>
            <person name="Ettema T.J."/>
        </authorList>
    </citation>
    <scope>NUCLEOTIDE SEQUENCE</scope>
</reference>
<proteinExistence type="predicted"/>
<protein>
    <recommendedName>
        <fullName evidence="2">Lipoprotein</fullName>
    </recommendedName>
</protein>
<evidence type="ECO:0000313" key="1">
    <source>
        <dbReference type="EMBL" id="KKN67931.1"/>
    </source>
</evidence>
<organism evidence="1">
    <name type="scientific">marine sediment metagenome</name>
    <dbReference type="NCBI Taxonomy" id="412755"/>
    <lineage>
        <taxon>unclassified sequences</taxon>
        <taxon>metagenomes</taxon>
        <taxon>ecological metagenomes</taxon>
    </lineage>
</organism>
<accession>A0A0F9V347</accession>
<name>A0A0F9V347_9ZZZZ</name>
<gene>
    <name evidence="1" type="ORF">LCGC14_0456310</name>
</gene>
<dbReference type="EMBL" id="LAZR01000462">
    <property type="protein sequence ID" value="KKN67931.1"/>
    <property type="molecule type" value="Genomic_DNA"/>
</dbReference>
<evidence type="ECO:0008006" key="2">
    <source>
        <dbReference type="Google" id="ProtNLM"/>
    </source>
</evidence>
<dbReference type="AlphaFoldDB" id="A0A0F9V347"/>
<sequence>MIRYTLLVAMTFSLVMVSGCGGKLTEEEAKDTVAEVIQCMADGDLSKAEAGLKKLEKSKDSLPEDMQKTIGDMRKKFDVAEKAAKAAEDIKLPGS</sequence>